<gene>
    <name evidence="1" type="ORF">LOY88_003071</name>
</gene>
<evidence type="ECO:0000313" key="1">
    <source>
        <dbReference type="EMBL" id="KAI2387581.1"/>
    </source>
</evidence>
<organism evidence="1">
    <name type="scientific">Ophidiomyces ophidiicola</name>
    <dbReference type="NCBI Taxonomy" id="1387563"/>
    <lineage>
        <taxon>Eukaryota</taxon>
        <taxon>Fungi</taxon>
        <taxon>Dikarya</taxon>
        <taxon>Ascomycota</taxon>
        <taxon>Pezizomycotina</taxon>
        <taxon>Eurotiomycetes</taxon>
        <taxon>Eurotiomycetidae</taxon>
        <taxon>Onygenales</taxon>
        <taxon>Onygenaceae</taxon>
        <taxon>Ophidiomyces</taxon>
    </lineage>
</organism>
<sequence>MEKIPLELATLSPELLLEIADQTDTQRDLNNLAQTCHRLYDLLNHYLYRRDIKMKWKKAPAISWGIKNGSPTTVEMALDAGADVHGQNKHGETLLEELFLSLRPSFSNLEQRYCISNAVDILALLFDAGFDVNAEYAKSMTPLKAAIKSGCDSLVRLVVEKGADVVCLNDEPEWTLNCVYGTLDVPTIAFLIKEGIKLTLIGKDGESVLHRAARRHRPLTCQFLIDSGIAVEIRSPSEQTPLIYMHSSIYRGESQTRYENTVLTLIDNGANINAIDVSGATAFHHACANCPAKSIEFLLGHGLNRRIPDNNGRSGLIWAIKRHRHRSMPYLLDIGMNVNARDDDGAPALHFAVTARSASIATKIIAAGADLDAQDMDGNTALHMTEDDRVAAVLVKHGANVTIRNDAGLTALDFARSARKSSHLIRFLAKNDPEYLKLRALALTGFFNP</sequence>
<reference evidence="1" key="1">
    <citation type="journal article" date="2022" name="bioRxiv">
        <title>Population genetic analysis of Ophidiomyces ophidiicola, the causative agent of snake fungal disease, indicates recent introductions to the USA.</title>
        <authorList>
            <person name="Ladner J.T."/>
            <person name="Palmer J.M."/>
            <person name="Ettinger C.L."/>
            <person name="Stajich J.E."/>
            <person name="Farrell T.M."/>
            <person name="Glorioso B.M."/>
            <person name="Lawson B."/>
            <person name="Price S.J."/>
            <person name="Stengle A.G."/>
            <person name="Grear D.A."/>
            <person name="Lorch J.M."/>
        </authorList>
    </citation>
    <scope>NUCLEOTIDE SEQUENCE</scope>
    <source>
        <strain evidence="1">NWHC 24266-5</strain>
    </source>
</reference>
<dbReference type="EMBL" id="JALBCA010000038">
    <property type="protein sequence ID" value="KAI2387581.1"/>
    <property type="molecule type" value="Genomic_DNA"/>
</dbReference>
<protein>
    <submittedName>
        <fullName evidence="1">Uncharacterized protein</fullName>
    </submittedName>
</protein>
<comment type="caution">
    <text evidence="1">The sequence shown here is derived from an EMBL/GenBank/DDBJ whole genome shotgun (WGS) entry which is preliminary data.</text>
</comment>
<name>A0ACB8UXX0_9EURO</name>
<accession>A0ACB8UXX0</accession>
<proteinExistence type="predicted"/>